<sequence length="414" mass="45861">MPDSLLLHLHWRRKGGPANRALGALTRVLLICLAVLVKSIPADEFTGYCRWVSPDDTFDEYEGVHEAYIAFDNTDQTQGYLSLYVDMSQAGDPNTRQVYLCQDELVNVKQTFPNGTDSMSIQQSEVSITYHSMSLCLSKAFNFMKDTGLIMRDTTDLTYLLLRLNETWFVTGPDPKTNRLPLYTAGNQLELCSKSPLLSSRPIAGVYCASTYSLNATNADESRLGPLGEGLFVTDYAPVTHYHPSIYVGAFNLVVGTFWGSVNLTSFDTPGMLETLPRNNPLTYTLDTNGNISSVLYYDHISVFIKTSLLDRVGDAQSVAVSYQNRYTLELSGDRLSCPVLLGQISDIMLPDAVDGPNSAELPSIPDNAWKKAQGLVIGCIAVFIIILFAIWSIRVDKHRKEALKKRTALIIPS</sequence>
<gene>
    <name evidence="3" type="ORF">Pmar_PMAR028010</name>
</gene>
<dbReference type="OrthoDB" id="461335at2759"/>
<reference evidence="3 4" key="1">
    <citation type="submission" date="2008-07" db="EMBL/GenBank/DDBJ databases">
        <authorList>
            <person name="El-Sayed N."/>
            <person name="Caler E."/>
            <person name="Inman J."/>
            <person name="Amedeo P."/>
            <person name="Hass B."/>
            <person name="Wortman J."/>
        </authorList>
    </citation>
    <scope>NUCLEOTIDE SEQUENCE [LARGE SCALE GENOMIC DNA]</scope>
    <source>
        <strain evidence="4">ATCC 50983 / TXsc</strain>
    </source>
</reference>
<feature type="transmembrane region" description="Helical" evidence="1">
    <location>
        <begin position="376"/>
        <end position="396"/>
    </location>
</feature>
<keyword evidence="1" id="KW-0812">Transmembrane</keyword>
<evidence type="ECO:0000256" key="1">
    <source>
        <dbReference type="SAM" id="Phobius"/>
    </source>
</evidence>
<evidence type="ECO:0000313" key="3">
    <source>
        <dbReference type="EMBL" id="EEQ99347.1"/>
    </source>
</evidence>
<protein>
    <submittedName>
        <fullName evidence="3">Uncharacterized protein</fullName>
    </submittedName>
</protein>
<feature type="signal peptide" evidence="2">
    <location>
        <begin position="1"/>
        <end position="39"/>
    </location>
</feature>
<keyword evidence="2" id="KW-0732">Signal</keyword>
<evidence type="ECO:0000313" key="4">
    <source>
        <dbReference type="Proteomes" id="UP000007800"/>
    </source>
</evidence>
<dbReference type="RefSeq" id="XP_002766630.1">
    <property type="nucleotide sequence ID" value="XM_002766584.1"/>
</dbReference>
<accession>C5LVA9</accession>
<dbReference type="GeneID" id="9045527"/>
<dbReference type="AlphaFoldDB" id="C5LVA9"/>
<keyword evidence="1" id="KW-0472">Membrane</keyword>
<feature type="chain" id="PRO_5002955086" evidence="2">
    <location>
        <begin position="40"/>
        <end position="414"/>
    </location>
</feature>
<keyword evidence="4" id="KW-1185">Reference proteome</keyword>
<dbReference type="EMBL" id="GG685819">
    <property type="protein sequence ID" value="EEQ99347.1"/>
    <property type="molecule type" value="Genomic_DNA"/>
</dbReference>
<evidence type="ECO:0000256" key="2">
    <source>
        <dbReference type="SAM" id="SignalP"/>
    </source>
</evidence>
<keyword evidence="1" id="KW-1133">Transmembrane helix</keyword>
<dbReference type="InParanoid" id="C5LVA9"/>
<organism evidence="4">
    <name type="scientific">Perkinsus marinus (strain ATCC 50983 / TXsc)</name>
    <dbReference type="NCBI Taxonomy" id="423536"/>
    <lineage>
        <taxon>Eukaryota</taxon>
        <taxon>Sar</taxon>
        <taxon>Alveolata</taxon>
        <taxon>Perkinsozoa</taxon>
        <taxon>Perkinsea</taxon>
        <taxon>Perkinsida</taxon>
        <taxon>Perkinsidae</taxon>
        <taxon>Perkinsus</taxon>
    </lineage>
</organism>
<proteinExistence type="predicted"/>
<dbReference type="Proteomes" id="UP000007800">
    <property type="component" value="Unassembled WGS sequence"/>
</dbReference>
<name>C5LVA9_PERM5</name>